<proteinExistence type="predicted"/>
<keyword evidence="3" id="KW-1185">Reference proteome</keyword>
<evidence type="ECO:0000313" key="3">
    <source>
        <dbReference type="Proteomes" id="UP001341840"/>
    </source>
</evidence>
<reference evidence="2 3" key="1">
    <citation type="journal article" date="2023" name="Plants (Basel)">
        <title>Bridging the Gap: Combining Genomics and Transcriptomics Approaches to Understand Stylosanthes scabra, an Orphan Legume from the Brazilian Caatinga.</title>
        <authorList>
            <person name="Ferreira-Neto J.R.C."/>
            <person name="da Silva M.D."/>
            <person name="Binneck E."/>
            <person name="de Melo N.F."/>
            <person name="da Silva R.H."/>
            <person name="de Melo A.L.T.M."/>
            <person name="Pandolfi V."/>
            <person name="Bustamante F.O."/>
            <person name="Brasileiro-Vidal A.C."/>
            <person name="Benko-Iseppon A.M."/>
        </authorList>
    </citation>
    <scope>NUCLEOTIDE SEQUENCE [LARGE SCALE GENOMIC DNA]</scope>
    <source>
        <tissue evidence="2">Leaves</tissue>
    </source>
</reference>
<feature type="compositionally biased region" description="Basic and acidic residues" evidence="1">
    <location>
        <begin position="106"/>
        <end position="116"/>
    </location>
</feature>
<accession>A0ABU6VNT3</accession>
<name>A0ABU6VNT3_9FABA</name>
<feature type="compositionally biased region" description="Pro residues" evidence="1">
    <location>
        <begin position="82"/>
        <end position="97"/>
    </location>
</feature>
<dbReference type="Proteomes" id="UP001341840">
    <property type="component" value="Unassembled WGS sequence"/>
</dbReference>
<protein>
    <submittedName>
        <fullName evidence="2">Uncharacterized protein</fullName>
    </submittedName>
</protein>
<comment type="caution">
    <text evidence="2">The sequence shown here is derived from an EMBL/GenBank/DDBJ whole genome shotgun (WGS) entry which is preliminary data.</text>
</comment>
<dbReference type="EMBL" id="JASCZI010152044">
    <property type="protein sequence ID" value="MED6175252.1"/>
    <property type="molecule type" value="Genomic_DNA"/>
</dbReference>
<gene>
    <name evidence="2" type="ORF">PIB30_076647</name>
</gene>
<sequence>MSSHPLTTTMINHHQTANINNNPKGGATINKNVGTLTNNLNIANPTTTIHHKIPKILDTNLHILTDLLTKLTNQVLPSTSTLPPPNPSPLPSQPLPNPKGGINVVKKGDEEKEGRRSRTEWLLELMAGVDGLVDPDDEDW</sequence>
<evidence type="ECO:0000256" key="1">
    <source>
        <dbReference type="SAM" id="MobiDB-lite"/>
    </source>
</evidence>
<feature type="region of interest" description="Disordered" evidence="1">
    <location>
        <begin position="76"/>
        <end position="116"/>
    </location>
</feature>
<evidence type="ECO:0000313" key="2">
    <source>
        <dbReference type="EMBL" id="MED6175252.1"/>
    </source>
</evidence>
<organism evidence="2 3">
    <name type="scientific">Stylosanthes scabra</name>
    <dbReference type="NCBI Taxonomy" id="79078"/>
    <lineage>
        <taxon>Eukaryota</taxon>
        <taxon>Viridiplantae</taxon>
        <taxon>Streptophyta</taxon>
        <taxon>Embryophyta</taxon>
        <taxon>Tracheophyta</taxon>
        <taxon>Spermatophyta</taxon>
        <taxon>Magnoliopsida</taxon>
        <taxon>eudicotyledons</taxon>
        <taxon>Gunneridae</taxon>
        <taxon>Pentapetalae</taxon>
        <taxon>rosids</taxon>
        <taxon>fabids</taxon>
        <taxon>Fabales</taxon>
        <taxon>Fabaceae</taxon>
        <taxon>Papilionoideae</taxon>
        <taxon>50 kb inversion clade</taxon>
        <taxon>dalbergioids sensu lato</taxon>
        <taxon>Dalbergieae</taxon>
        <taxon>Pterocarpus clade</taxon>
        <taxon>Stylosanthes</taxon>
    </lineage>
</organism>